<protein>
    <recommendedName>
        <fullName evidence="7">pullulanase</fullName>
        <ecNumber evidence="7">3.2.1.41</ecNumber>
    </recommendedName>
    <alternativeName>
        <fullName evidence="8">Alpha-dextrin endo-1,6-alpha-glucosidase</fullName>
    </alternativeName>
    <alternativeName>
        <fullName evidence="9">Pullulan 6-glucanohydrolase</fullName>
    </alternativeName>
</protein>
<dbReference type="InterPro" id="IPR001119">
    <property type="entry name" value="SLH_dom"/>
</dbReference>
<dbReference type="Pfam" id="PF22058">
    <property type="entry name" value="X25_BaPul_like"/>
    <property type="match status" value="2"/>
</dbReference>
<dbReference type="SMART" id="SM00635">
    <property type="entry name" value="BID_2"/>
    <property type="match status" value="1"/>
</dbReference>
<evidence type="ECO:0000256" key="8">
    <source>
        <dbReference type="ARBA" id="ARBA00029618"/>
    </source>
</evidence>
<dbReference type="PANTHER" id="PTHR43002">
    <property type="entry name" value="GLYCOGEN DEBRANCHING ENZYME"/>
    <property type="match status" value="1"/>
</dbReference>
<keyword evidence="5" id="KW-0326">Glycosidase</keyword>
<keyword evidence="4" id="KW-0106">Calcium</keyword>
<dbReference type="InterPro" id="IPR013784">
    <property type="entry name" value="Carb-bd-like_fold"/>
</dbReference>
<dbReference type="InterPro" id="IPR013780">
    <property type="entry name" value="Glyco_hydro_b"/>
</dbReference>
<dbReference type="Gene3D" id="2.60.40.1110">
    <property type="match status" value="3"/>
</dbReference>
<dbReference type="InterPro" id="IPR003343">
    <property type="entry name" value="Big_2"/>
</dbReference>
<proteinExistence type="inferred from homology"/>
<evidence type="ECO:0000313" key="13">
    <source>
        <dbReference type="Proteomes" id="UP000637643"/>
    </source>
</evidence>
<feature type="domain" description="SLH" evidence="11">
    <location>
        <begin position="2349"/>
        <end position="2412"/>
    </location>
</feature>
<dbReference type="Gene3D" id="3.20.20.80">
    <property type="entry name" value="Glycosidases"/>
    <property type="match status" value="2"/>
</dbReference>
<evidence type="ECO:0000256" key="6">
    <source>
        <dbReference type="ARBA" id="ARBA00023965"/>
    </source>
</evidence>
<feature type="domain" description="SLH" evidence="11">
    <location>
        <begin position="2476"/>
        <end position="2531"/>
    </location>
</feature>
<name>A0A917C5T5_9BACL</name>
<dbReference type="Gene3D" id="2.60.40.1220">
    <property type="match status" value="1"/>
</dbReference>
<evidence type="ECO:0000313" key="12">
    <source>
        <dbReference type="EMBL" id="GGF73510.1"/>
    </source>
</evidence>
<feature type="compositionally biased region" description="Pro residues" evidence="10">
    <location>
        <begin position="2114"/>
        <end position="2128"/>
    </location>
</feature>
<dbReference type="Pfam" id="PF00395">
    <property type="entry name" value="SLH"/>
    <property type="match status" value="3"/>
</dbReference>
<feature type="compositionally biased region" description="Low complexity" evidence="10">
    <location>
        <begin position="2139"/>
        <end position="2164"/>
    </location>
</feature>
<dbReference type="Pfam" id="PF02922">
    <property type="entry name" value="CBM_48"/>
    <property type="match status" value="1"/>
</dbReference>
<dbReference type="SUPFAM" id="SSF81296">
    <property type="entry name" value="E set domains"/>
    <property type="match status" value="1"/>
</dbReference>
<evidence type="ECO:0000256" key="7">
    <source>
        <dbReference type="ARBA" id="ARBA00024062"/>
    </source>
</evidence>
<dbReference type="NCBIfam" id="TIGR02102">
    <property type="entry name" value="pullulan_Gpos"/>
    <property type="match status" value="1"/>
</dbReference>
<evidence type="ECO:0000256" key="2">
    <source>
        <dbReference type="ARBA" id="ARBA00022729"/>
    </source>
</evidence>
<dbReference type="Gene3D" id="2.60.40.10">
    <property type="entry name" value="Immunoglobulins"/>
    <property type="match status" value="3"/>
</dbReference>
<dbReference type="Pfam" id="PF22359">
    <property type="entry name" value="Big-like"/>
    <property type="match status" value="1"/>
</dbReference>
<dbReference type="GO" id="GO:0051060">
    <property type="term" value="F:pullulanase activity"/>
    <property type="evidence" value="ECO:0007669"/>
    <property type="project" value="UniProtKB-EC"/>
</dbReference>
<feature type="region of interest" description="Disordered" evidence="10">
    <location>
        <begin position="2105"/>
        <end position="2167"/>
    </location>
</feature>
<evidence type="ECO:0000259" key="11">
    <source>
        <dbReference type="PROSITE" id="PS51272"/>
    </source>
</evidence>
<dbReference type="InterPro" id="IPR054604">
    <property type="entry name" value="SbsC_Big-like"/>
</dbReference>
<keyword evidence="13" id="KW-1185">Reference proteome</keyword>
<dbReference type="CDD" id="cd02860">
    <property type="entry name" value="E_set_Pullulanase"/>
    <property type="match status" value="1"/>
</dbReference>
<dbReference type="InterPro" id="IPR054409">
    <property type="entry name" value="X25_BaPul-like"/>
</dbReference>
<dbReference type="Pfam" id="PF03714">
    <property type="entry name" value="PUD"/>
    <property type="match status" value="3"/>
</dbReference>
<dbReference type="Gene3D" id="2.60.40.1080">
    <property type="match status" value="1"/>
</dbReference>
<reference evidence="12" key="1">
    <citation type="journal article" date="2014" name="Int. J. Syst. Evol. Microbiol.">
        <title>Complete genome sequence of Corynebacterium casei LMG S-19264T (=DSM 44701T), isolated from a smear-ripened cheese.</title>
        <authorList>
            <consortium name="US DOE Joint Genome Institute (JGI-PGF)"/>
            <person name="Walter F."/>
            <person name="Albersmeier A."/>
            <person name="Kalinowski J."/>
            <person name="Ruckert C."/>
        </authorList>
    </citation>
    <scope>NUCLEOTIDE SEQUENCE</scope>
    <source>
        <strain evidence="12">CGMCC 1.16134</strain>
    </source>
</reference>
<dbReference type="EC" id="3.2.1.41" evidence="7"/>
<dbReference type="CDD" id="cd11341">
    <property type="entry name" value="AmyAc_Pullulanase_LD-like"/>
    <property type="match status" value="1"/>
</dbReference>
<dbReference type="InterPro" id="IPR017853">
    <property type="entry name" value="GH"/>
</dbReference>
<dbReference type="InterPro" id="IPR013783">
    <property type="entry name" value="Ig-like_fold"/>
</dbReference>
<dbReference type="InterPro" id="IPR040806">
    <property type="entry name" value="SpuA_C"/>
</dbReference>
<dbReference type="PROSITE" id="PS51272">
    <property type="entry name" value="SLH"/>
    <property type="match status" value="3"/>
</dbReference>
<comment type="catalytic activity">
    <reaction evidence="6">
        <text>Hydrolysis of (1-&gt;6)-alpha-D-glucosidic linkages in pullulan, amylopectin and glycogen, and in the alpha- and beta-limit dextrins of amylopectin and glycogen.</text>
        <dbReference type="EC" id="3.2.1.41"/>
    </reaction>
</comment>
<dbReference type="InterPro" id="IPR004193">
    <property type="entry name" value="Glyco_hydro_13_N"/>
</dbReference>
<dbReference type="InterPro" id="IPR006047">
    <property type="entry name" value="GH13_cat_dom"/>
</dbReference>
<dbReference type="InterPro" id="IPR014755">
    <property type="entry name" value="Cu-Rt/internalin_Ig-like"/>
</dbReference>
<dbReference type="GO" id="GO:0005975">
    <property type="term" value="P:carbohydrate metabolic process"/>
    <property type="evidence" value="ECO:0007669"/>
    <property type="project" value="InterPro"/>
</dbReference>
<comment type="caution">
    <text evidence="12">The sequence shown here is derived from an EMBL/GenBank/DDBJ whole genome shotgun (WGS) entry which is preliminary data.</text>
</comment>
<reference evidence="12" key="2">
    <citation type="submission" date="2020-09" db="EMBL/GenBank/DDBJ databases">
        <authorList>
            <person name="Sun Q."/>
            <person name="Zhou Y."/>
        </authorList>
    </citation>
    <scope>NUCLEOTIDE SEQUENCE</scope>
    <source>
        <strain evidence="12">CGMCC 1.16134</strain>
    </source>
</reference>
<dbReference type="SUPFAM" id="SSF51445">
    <property type="entry name" value="(Trans)glycosidases"/>
    <property type="match status" value="2"/>
</dbReference>
<evidence type="ECO:0000256" key="10">
    <source>
        <dbReference type="SAM" id="MobiDB-lite"/>
    </source>
</evidence>
<evidence type="ECO:0000256" key="1">
    <source>
        <dbReference type="ARBA" id="ARBA00008061"/>
    </source>
</evidence>
<dbReference type="EMBL" id="BMKR01000006">
    <property type="protein sequence ID" value="GGF73510.1"/>
    <property type="molecule type" value="Genomic_DNA"/>
</dbReference>
<dbReference type="SUPFAM" id="SSF49373">
    <property type="entry name" value="Invasin/intimin cell-adhesion fragments"/>
    <property type="match status" value="1"/>
</dbReference>
<organism evidence="12 13">
    <name type="scientific">Paenibacillus albidus</name>
    <dbReference type="NCBI Taxonomy" id="2041023"/>
    <lineage>
        <taxon>Bacteria</taxon>
        <taxon>Bacillati</taxon>
        <taxon>Bacillota</taxon>
        <taxon>Bacilli</taxon>
        <taxon>Bacillales</taxon>
        <taxon>Paenibacillaceae</taxon>
        <taxon>Paenibacillus</taxon>
    </lineage>
</organism>
<dbReference type="CDD" id="cd10315">
    <property type="entry name" value="CBM41_pullulanase"/>
    <property type="match status" value="3"/>
</dbReference>
<dbReference type="SMART" id="SM00642">
    <property type="entry name" value="Aamy"/>
    <property type="match status" value="1"/>
</dbReference>
<evidence type="ECO:0000256" key="9">
    <source>
        <dbReference type="ARBA" id="ARBA00031076"/>
    </source>
</evidence>
<accession>A0A917C5T5</accession>
<dbReference type="Pfam" id="PF00128">
    <property type="entry name" value="Alpha-amylase"/>
    <property type="match status" value="2"/>
</dbReference>
<sequence>MSKVVLAGDLQAAISAGAGNPADNWNPDAAATQMSDLGGGYYAFTGTLPAGVYEYKVALNGTWDESYGYANYTNPQGKEKDGNIQITLDAEKQVTFYYNEFTRKIADSTYYTPLAEGKLPRLTGTLQTELGDAGDSSPADAKTVLTDADFDGVYDVAAALPAGDYTYSIWVPGETPEADAIYPETDQHLNLPADLPVTFKYSTLDHQVSAFFTPPSEPSMVQPVPAGHIRIHYNRPAGDYEGQGLWLWDDVAAPSGNWPAGATPFPDGQTDAYGAYVDVPLKEGALKISFLVVHRSTQAKDEGDKLFSIGTPQTNEIWIKQGSNEVTPYEPITLPANTVRIHYQRADGNQGEYGLWLWDHVAAPSENWPSGATAFPAGQKDRFGSYVDVPLAEGAKKIGFIVMKPSNGDKDGGDKTFSLLDRYNQIWVREGEDHVYVSPFGEMPVGFVSAEVLSIHKILLGFTLTDGLTAEELKAAITIKAKDGSPIEVASVAVKSATSIEVDTAEFGLDQLPLSISYAGKTLSAATGWRMLDEMYNYTGDDLGATYHPADHTATLKLWAPKASSVTANVYDKDDANRLVGSVELTLGEQGVWSVKLSPGDLDSGGAEDVRGYFYQYVVTNDGIAKAVLDPYAKSMAAFTVNTAGQPGTGGDTVGKAAIVDLGVTNPADYQAADIDGYEKREDAVIYEVHIRDFTSDVSIESNLDGERWGSYAAFEKKLDYIKSMGVTHIQLLPVMSWYYGDETKMGDRGSGYSAKGNEYNWGYDPHNYFSPDGAYSRDAADPEARIKELKELIDAVHEAGMGVILDVVYTHMAQKELLNDIVPNYYAFQDANGNFIGGFGNNLATNHKMAKKLMVDSVKYWFEEYKIDGMRWDMMGDATADAVQAAYDAAAEINPQALFIGEGWRTFGGAASDPALAGQGADQDWMSRTDSVGVFSDEFRNELKSGYGSEGEPRFITGGARSIATILNNIKGQPSNIPADDPGDIVPYIEAHDNLTLHDVIAQSIKKDPAVPENELEIQKRIRLGNLLMLTSQGTAFMQAGQEYGRTKQWKAAGVPEDKYTEMKDASGLSFGYFIHDSYDSSDAVNMFDWTKATDEVSFPVQNTTREYTAGLIALRKSTDAFRLGDLNLVNSNVKLLETPEMKATDLVIGYTNKATDGTGLYYVFMNGDNTSRTLTLSEDLTGGQVVVDNDEAGVTAIPAGDQSGFVLTAGSITLEPLTAVIIRKDVAAAVLASLETDSSAYSLQVDGAHQTAVAAKYEDGSRRTVTGQASYVSDKPEVASVNGKGMVTAISAGTATITVTYGGLSASVTVTVTKEPVDNKRYVLFTYSREDQDYKDWNIWVWNTGVKNDQIDFTTFNNGTASVLIEVAPGATSVGFVLRKGTDWNTGKQDYPDDRVIPLMPGEAFTKVHVTSLVKELDIKPGVSGPVLKDGTITFIYRDDALFRSDNMAGITDVKVKVNGTSYPMVYDPAKEWFSYTLGDLEEGTYKYTFLVTKNGLTEEITDPKNTINGESSVVYHVPEVTITAAVSPQAVTPNQNAVLTVQAESPEEISYSDAYMDLTALGGTARVKLDTVLMKQTVAVKDNVPAGLKKIPVTLVDQYGNLHTQTAELEVKTRTYTGEKLDFDWEEARIYFALTDRFKDGDLTNNENVDKAHLEAYHGGDFRGMIDNLDYLQKLGINTLWITPVVDNIDFNQGVGFGGQQYAYHGYWAKDFTKLDEHLGDMDTFKELIEKAHDKGIKIMVDVVLNHTGYGLKPEDTNPGVPAEDKERFAGMLRTDGVSADTDPIQGELAGLPDFRTEDPAVREQIIAWQTGWLDNTRTERGDTIDYFRVDTVKHVEDTTWKAFKNALTAAAPEFKMVGEYFGGTIDSNGGQLGTGQMDGLLDFGFKGAAKNFTDGKINEVDAYLQDREAKIDNTRMMAQFLSSHDEDGFLSSYVDGDKGKLKIAAALQITAKGQPVVYYGEELGRSGKNAGNMANGEFSENRGDMPWDQLTAEQALHDHYAKLLNIRAKYSKVYAAGKRMKLAGSDELGYLAFDKQYGSTHVVTAIHTRQDAVTVELPVPFAAGKEVVDEYSGKTYTVSGDQLVTILLPGRDDGGTVILAAVPGDDPEPEVTPTPEIKPTPTPAPTDEGTPTPAPVSTPESTSVPGSVPTSAPVVTPAPVNGTQVITGDRLSKGKEGQVEIVAKPGTVQLPIDAAAWLGVNDLVLQMGEVSVTFPNEMLRALQSKVPGEAVEEASILFSASPLQEDAGSTWIRRLNGSNREVSAVSAIYELHLIIMKKDGTQLPVTVLEQPVTLKFKLNAQITNDRMGVFYLGDNSSIEYMGALPEGGMMSAKVKHFSKYGVLEINKTFVDVSAAHWAEAAIQSLSAKQVVTGVTDSHFRPQQLVSRAEFAAMLIRSLGVKAEGKAMFSDVKEEAWYSAYVTSAVKLGIVKGRTAERFAPGERISREEMAAMVIRALEVKQGQELEPAAEHVAAFADASDISTWAAADVNLAAKLGLVQGRADTLFAPQEGMTRAESAQVVYRLLGL</sequence>
<comment type="similarity">
    <text evidence="1">Belongs to the glycosyl hydrolase 13 family.</text>
</comment>
<dbReference type="Proteomes" id="UP000637643">
    <property type="component" value="Unassembled WGS sequence"/>
</dbReference>
<keyword evidence="3" id="KW-0378">Hydrolase</keyword>
<dbReference type="Gene3D" id="2.60.40.1180">
    <property type="entry name" value="Golgi alpha-mannosidase II"/>
    <property type="match status" value="2"/>
</dbReference>
<dbReference type="GO" id="GO:0030246">
    <property type="term" value="F:carbohydrate binding"/>
    <property type="evidence" value="ECO:0007669"/>
    <property type="project" value="InterPro"/>
</dbReference>
<keyword evidence="2" id="KW-0732">Signal</keyword>
<evidence type="ECO:0000256" key="3">
    <source>
        <dbReference type="ARBA" id="ARBA00022801"/>
    </source>
</evidence>
<gene>
    <name evidence="12" type="ORF">GCM10010912_18440</name>
</gene>
<dbReference type="InterPro" id="IPR005323">
    <property type="entry name" value="CBM41_pullulanase"/>
</dbReference>
<evidence type="ECO:0000256" key="4">
    <source>
        <dbReference type="ARBA" id="ARBA00022837"/>
    </source>
</evidence>
<dbReference type="SUPFAM" id="SSF51011">
    <property type="entry name" value="Glycosyl hydrolase domain"/>
    <property type="match status" value="1"/>
</dbReference>
<evidence type="ECO:0000256" key="5">
    <source>
        <dbReference type="ARBA" id="ARBA00023295"/>
    </source>
</evidence>
<dbReference type="SUPFAM" id="SSF49452">
    <property type="entry name" value="Starch-binding domain-like"/>
    <property type="match status" value="3"/>
</dbReference>
<dbReference type="InterPro" id="IPR011838">
    <property type="entry name" value="Pullulan_Gpos"/>
</dbReference>
<feature type="domain" description="SLH" evidence="11">
    <location>
        <begin position="2413"/>
        <end position="2471"/>
    </location>
</feature>
<dbReference type="InterPro" id="IPR008964">
    <property type="entry name" value="Invasin/intimin_cell_adhesion"/>
</dbReference>
<dbReference type="InterPro" id="IPR014756">
    <property type="entry name" value="Ig_E-set"/>
</dbReference>
<dbReference type="CDD" id="cd12962">
    <property type="entry name" value="X25_BaPul_like"/>
    <property type="match status" value="1"/>
</dbReference>
<dbReference type="Pfam" id="PF18033">
    <property type="entry name" value="SpuA_C"/>
    <property type="match status" value="1"/>
</dbReference>